<accession>A0A1H5URF5</accession>
<proteinExistence type="predicted"/>
<keyword evidence="2" id="KW-0808">Transferase</keyword>
<dbReference type="PANTHER" id="PTHR37418">
    <property type="entry name" value="3-KETO-5-AMINOHEXANOATE CLEAVAGE ENZYME-RELATED"/>
    <property type="match status" value="1"/>
</dbReference>
<dbReference type="Pfam" id="PF05853">
    <property type="entry name" value="BKACE"/>
    <property type="match status" value="1"/>
</dbReference>
<feature type="region of interest" description="Disordered" evidence="5">
    <location>
        <begin position="1"/>
        <end position="22"/>
    </location>
</feature>
<evidence type="ECO:0000256" key="4">
    <source>
        <dbReference type="ARBA" id="ARBA00022833"/>
    </source>
</evidence>
<dbReference type="GO" id="GO:0043720">
    <property type="term" value="F:3-keto-5-aminohexanoate cleavage activity"/>
    <property type="evidence" value="ECO:0007669"/>
    <property type="project" value="InterPro"/>
</dbReference>
<sequence length="263" mass="28289">MQTYSLMVAPNGARRGKTDHPALPLSPAELAATARACQAEGADAVHLHVRDANGRHSLDPGRYREAMAAIDETAPGMRIQITTEYAGRYDVAAQYACLRDLRPAWASASVRELARDPALAARIYALANDTGIRLQHILYGPSCIATFKGLRTRCIIRDETPQVILVLGRYAPPRPAQPSDLPPLLARLSHPVDWTVCAFGPAEHACLLQALRLGGNVRIGFENNLHAPDGTLFPHNAASVRAFAATARAAGFTPRAHATTQPA</sequence>
<dbReference type="InterPro" id="IPR008567">
    <property type="entry name" value="BKACE"/>
</dbReference>
<comment type="cofactor">
    <cofactor evidence="1">
        <name>Zn(2+)</name>
        <dbReference type="ChEBI" id="CHEBI:29105"/>
    </cofactor>
</comment>
<keyword evidence="7" id="KW-1185">Reference proteome</keyword>
<keyword evidence="4" id="KW-0862">Zinc</keyword>
<dbReference type="InterPro" id="IPR013785">
    <property type="entry name" value="Aldolase_TIM"/>
</dbReference>
<name>A0A1H5URF5_9RHOB</name>
<evidence type="ECO:0000313" key="7">
    <source>
        <dbReference type="Proteomes" id="UP000236742"/>
    </source>
</evidence>
<gene>
    <name evidence="6" type="ORF">SAMN05421751_104238</name>
</gene>
<dbReference type="EMBL" id="FNVD01000004">
    <property type="protein sequence ID" value="SEF77665.1"/>
    <property type="molecule type" value="Genomic_DNA"/>
</dbReference>
<evidence type="ECO:0000256" key="3">
    <source>
        <dbReference type="ARBA" id="ARBA00022723"/>
    </source>
</evidence>
<reference evidence="6 7" key="1">
    <citation type="submission" date="2016-10" db="EMBL/GenBank/DDBJ databases">
        <authorList>
            <person name="de Groot N.N."/>
        </authorList>
    </citation>
    <scope>NUCLEOTIDE SEQUENCE [LARGE SCALE GENOMIC DNA]</scope>
    <source>
        <strain evidence="6 7">DSM 23413</strain>
    </source>
</reference>
<evidence type="ECO:0000256" key="1">
    <source>
        <dbReference type="ARBA" id="ARBA00001947"/>
    </source>
</evidence>
<organism evidence="6 7">
    <name type="scientific">Jhaorihella thermophila</name>
    <dbReference type="NCBI Taxonomy" id="488547"/>
    <lineage>
        <taxon>Bacteria</taxon>
        <taxon>Pseudomonadati</taxon>
        <taxon>Pseudomonadota</taxon>
        <taxon>Alphaproteobacteria</taxon>
        <taxon>Rhodobacterales</taxon>
        <taxon>Paracoccaceae</taxon>
        <taxon>Jhaorihella</taxon>
    </lineage>
</organism>
<evidence type="ECO:0000256" key="2">
    <source>
        <dbReference type="ARBA" id="ARBA00022679"/>
    </source>
</evidence>
<dbReference type="OrthoDB" id="9805277at2"/>
<dbReference type="Gene3D" id="3.20.20.70">
    <property type="entry name" value="Aldolase class I"/>
    <property type="match status" value="1"/>
</dbReference>
<evidence type="ECO:0000256" key="5">
    <source>
        <dbReference type="SAM" id="MobiDB-lite"/>
    </source>
</evidence>
<dbReference type="PANTHER" id="PTHR37418:SF2">
    <property type="entry name" value="3-KETO-5-AMINOHEXANOATE CLEAVAGE ENZYME"/>
    <property type="match status" value="1"/>
</dbReference>
<keyword evidence="3" id="KW-0479">Metal-binding</keyword>
<dbReference type="RefSeq" id="WP_104007442.1">
    <property type="nucleotide sequence ID" value="NZ_FNVD01000004.1"/>
</dbReference>
<evidence type="ECO:0000313" key="6">
    <source>
        <dbReference type="EMBL" id="SEF77665.1"/>
    </source>
</evidence>
<dbReference type="GO" id="GO:0046872">
    <property type="term" value="F:metal ion binding"/>
    <property type="evidence" value="ECO:0007669"/>
    <property type="project" value="UniProtKB-KW"/>
</dbReference>
<dbReference type="AlphaFoldDB" id="A0A1H5URF5"/>
<dbReference type="Proteomes" id="UP000236742">
    <property type="component" value="Unassembled WGS sequence"/>
</dbReference>
<protein>
    <submittedName>
        <fullName evidence="6">Uncharacterized conserved protein, DUF849 family</fullName>
    </submittedName>
</protein>